<dbReference type="Proteomes" id="UP001152484">
    <property type="component" value="Unassembled WGS sequence"/>
</dbReference>
<evidence type="ECO:0000313" key="3">
    <source>
        <dbReference type="Proteomes" id="UP001152484"/>
    </source>
</evidence>
<feature type="region of interest" description="Disordered" evidence="1">
    <location>
        <begin position="112"/>
        <end position="132"/>
    </location>
</feature>
<reference evidence="2" key="1">
    <citation type="submission" date="2022-07" db="EMBL/GenBank/DDBJ databases">
        <authorList>
            <person name="Macas J."/>
            <person name="Novak P."/>
            <person name="Neumann P."/>
        </authorList>
    </citation>
    <scope>NUCLEOTIDE SEQUENCE</scope>
</reference>
<feature type="region of interest" description="Disordered" evidence="1">
    <location>
        <begin position="217"/>
        <end position="244"/>
    </location>
</feature>
<sequence>MDVKRRLPEWMHCLPASDHGKKSETRDFSNGENGEEVEIKRKSKMKEVNDGQVKKKRRIKDASSCGSAEKRLKKKSKTKHVKSGENIDAKAVVKENTSDNCRSEMEIKLRVKQTGEKQHKRARDDMNDLRSRRKINLEDNSCDFDPKKHFGVQKHIDEAQTPPAKIIRTKAKSSAIEIIDKNESLPEIEDKEYGFEDEDLTVDDLLTIAKEIVNEEGKAEQKGKYGLTGTEEKREALPPLPKITPNLPQTMLELILGPLYKSVQ</sequence>
<feature type="compositionally biased region" description="Basic and acidic residues" evidence="1">
    <location>
        <begin position="18"/>
        <end position="29"/>
    </location>
</feature>
<feature type="compositionally biased region" description="Basic and acidic residues" evidence="1">
    <location>
        <begin position="37"/>
        <end position="53"/>
    </location>
</feature>
<evidence type="ECO:0000313" key="2">
    <source>
        <dbReference type="EMBL" id="CAH9074900.1"/>
    </source>
</evidence>
<feature type="compositionally biased region" description="Basic and acidic residues" evidence="1">
    <location>
        <begin position="112"/>
        <end position="130"/>
    </location>
</feature>
<dbReference type="EMBL" id="CAMAPE010000009">
    <property type="protein sequence ID" value="CAH9074900.1"/>
    <property type="molecule type" value="Genomic_DNA"/>
</dbReference>
<evidence type="ECO:0000256" key="1">
    <source>
        <dbReference type="SAM" id="MobiDB-lite"/>
    </source>
</evidence>
<dbReference type="AlphaFoldDB" id="A0A9P0YTW5"/>
<comment type="caution">
    <text evidence="2">The sequence shown here is derived from an EMBL/GenBank/DDBJ whole genome shotgun (WGS) entry which is preliminary data.</text>
</comment>
<feature type="compositionally biased region" description="Basic residues" evidence="1">
    <location>
        <begin position="71"/>
        <end position="81"/>
    </location>
</feature>
<keyword evidence="3" id="KW-1185">Reference proteome</keyword>
<name>A0A9P0YTW5_CUSEU</name>
<proteinExistence type="predicted"/>
<gene>
    <name evidence="2" type="ORF">CEURO_LOCUS5370</name>
</gene>
<feature type="region of interest" description="Disordered" evidence="1">
    <location>
        <begin position="14"/>
        <end position="89"/>
    </location>
</feature>
<accession>A0A9P0YTW5</accession>
<protein>
    <submittedName>
        <fullName evidence="2">Uncharacterized protein</fullName>
    </submittedName>
</protein>
<organism evidence="2 3">
    <name type="scientific">Cuscuta europaea</name>
    <name type="common">European dodder</name>
    <dbReference type="NCBI Taxonomy" id="41803"/>
    <lineage>
        <taxon>Eukaryota</taxon>
        <taxon>Viridiplantae</taxon>
        <taxon>Streptophyta</taxon>
        <taxon>Embryophyta</taxon>
        <taxon>Tracheophyta</taxon>
        <taxon>Spermatophyta</taxon>
        <taxon>Magnoliopsida</taxon>
        <taxon>eudicotyledons</taxon>
        <taxon>Gunneridae</taxon>
        <taxon>Pentapetalae</taxon>
        <taxon>asterids</taxon>
        <taxon>lamiids</taxon>
        <taxon>Solanales</taxon>
        <taxon>Convolvulaceae</taxon>
        <taxon>Cuscuteae</taxon>
        <taxon>Cuscuta</taxon>
        <taxon>Cuscuta subgen. Cuscuta</taxon>
    </lineage>
</organism>
<dbReference type="OrthoDB" id="1303081at2759"/>